<organism evidence="2 3">
    <name type="scientific">Candidatus Muproteobacteria bacterium RBG_19FT_COMBO_61_10</name>
    <dbReference type="NCBI Taxonomy" id="1817761"/>
    <lineage>
        <taxon>Bacteria</taxon>
        <taxon>Pseudomonadati</taxon>
        <taxon>Pseudomonadota</taxon>
        <taxon>Candidatus Muproteobacteria</taxon>
    </lineage>
</organism>
<feature type="transmembrane region" description="Helical" evidence="1">
    <location>
        <begin position="48"/>
        <end position="74"/>
    </location>
</feature>
<reference evidence="2 3" key="1">
    <citation type="journal article" date="2016" name="Nat. Commun.">
        <title>Thousands of microbial genomes shed light on interconnected biogeochemical processes in an aquifer system.</title>
        <authorList>
            <person name="Anantharaman K."/>
            <person name="Brown C.T."/>
            <person name="Hug L.A."/>
            <person name="Sharon I."/>
            <person name="Castelle C.J."/>
            <person name="Probst A.J."/>
            <person name="Thomas B.C."/>
            <person name="Singh A."/>
            <person name="Wilkins M.J."/>
            <person name="Karaoz U."/>
            <person name="Brodie E.L."/>
            <person name="Williams K.H."/>
            <person name="Hubbard S.S."/>
            <person name="Banfield J.F."/>
        </authorList>
    </citation>
    <scope>NUCLEOTIDE SEQUENCE [LARGE SCALE GENOMIC DNA]</scope>
</reference>
<evidence type="ECO:0000256" key="1">
    <source>
        <dbReference type="SAM" id="Phobius"/>
    </source>
</evidence>
<comment type="caution">
    <text evidence="2">The sequence shown here is derived from an EMBL/GenBank/DDBJ whole genome shotgun (WGS) entry which is preliminary data.</text>
</comment>
<evidence type="ECO:0000313" key="2">
    <source>
        <dbReference type="EMBL" id="OGI57662.1"/>
    </source>
</evidence>
<evidence type="ECO:0000313" key="3">
    <source>
        <dbReference type="Proteomes" id="UP000177950"/>
    </source>
</evidence>
<feature type="transmembrane region" description="Helical" evidence="1">
    <location>
        <begin position="7"/>
        <end position="28"/>
    </location>
</feature>
<sequence>MKGFSKIFFTGLAAVLPVLLTIYILGWLGATAESVLGGTIKLLLPDRWYRPGMGLVAGFALVFLVGLTLHAWVVRRFFSMSERLLNRIPLVKAIYGSIRDLMNFFGGKDQGFSQVVLVRFGDTQMKLLGFVTREDFSDLPAGLAGDGIVAVYMPMSYQIGGYTVMLPRSAIEPVNMSMQEAMKFAVTGGMKVKAPALEDG</sequence>
<keyword evidence="1" id="KW-0472">Membrane</keyword>
<dbReference type="EMBL" id="MFSV01000120">
    <property type="protein sequence ID" value="OGI57662.1"/>
    <property type="molecule type" value="Genomic_DNA"/>
</dbReference>
<keyword evidence="1" id="KW-0812">Transmembrane</keyword>
<name>A0A1F6UK70_9PROT</name>
<dbReference type="Pfam" id="PF04367">
    <property type="entry name" value="DUF502"/>
    <property type="match status" value="1"/>
</dbReference>
<dbReference type="AlphaFoldDB" id="A0A1F6UK70"/>
<keyword evidence="1" id="KW-1133">Transmembrane helix</keyword>
<dbReference type="PANTHER" id="PTHR31876">
    <property type="entry name" value="COV-LIKE PROTEIN 1"/>
    <property type="match status" value="1"/>
</dbReference>
<protein>
    <recommendedName>
        <fullName evidence="4">DUF502 domain-containing protein</fullName>
    </recommendedName>
</protein>
<evidence type="ECO:0008006" key="4">
    <source>
        <dbReference type="Google" id="ProtNLM"/>
    </source>
</evidence>
<dbReference type="Proteomes" id="UP000177950">
    <property type="component" value="Unassembled WGS sequence"/>
</dbReference>
<dbReference type="InterPro" id="IPR007462">
    <property type="entry name" value="COV1-like"/>
</dbReference>
<accession>A0A1F6UK70</accession>
<gene>
    <name evidence="2" type="ORF">A2V58_07455</name>
</gene>
<proteinExistence type="predicted"/>
<dbReference type="PANTHER" id="PTHR31876:SF26">
    <property type="entry name" value="PROTEIN LIKE COV 2"/>
    <property type="match status" value="1"/>
</dbReference>